<feature type="domain" description="B box-type" evidence="7">
    <location>
        <begin position="151"/>
        <end position="193"/>
    </location>
</feature>
<dbReference type="PROSITE" id="PS50089">
    <property type="entry name" value="ZF_RING_2"/>
    <property type="match status" value="1"/>
</dbReference>
<dbReference type="Pfam" id="PF00097">
    <property type="entry name" value="zf-C3HC4"/>
    <property type="match status" value="1"/>
</dbReference>
<feature type="domain" description="RING-type" evidence="6">
    <location>
        <begin position="25"/>
        <end position="66"/>
    </location>
</feature>
<dbReference type="SMART" id="SM00184">
    <property type="entry name" value="RING"/>
    <property type="match status" value="1"/>
</dbReference>
<proteinExistence type="predicted"/>
<protein>
    <submittedName>
        <fullName evidence="9">Tripartite motif-containing protein 3-like</fullName>
    </submittedName>
</protein>
<keyword evidence="5" id="KW-0175">Coiled coil</keyword>
<evidence type="ECO:0000256" key="4">
    <source>
        <dbReference type="PROSITE-ProRule" id="PRU00024"/>
    </source>
</evidence>
<dbReference type="SUPFAM" id="SSF57845">
    <property type="entry name" value="B-box zinc-binding domain"/>
    <property type="match status" value="1"/>
</dbReference>
<gene>
    <name evidence="9" type="primary">LOC102810023</name>
</gene>
<evidence type="ECO:0000256" key="2">
    <source>
        <dbReference type="ARBA" id="ARBA00022771"/>
    </source>
</evidence>
<reference evidence="9" key="1">
    <citation type="submission" date="2025-08" db="UniProtKB">
        <authorList>
            <consortium name="RefSeq"/>
        </authorList>
    </citation>
    <scope>IDENTIFICATION</scope>
    <source>
        <tissue evidence="9">Testes</tissue>
    </source>
</reference>
<dbReference type="Proteomes" id="UP000694865">
    <property type="component" value="Unplaced"/>
</dbReference>
<dbReference type="RefSeq" id="XP_006821579.1">
    <property type="nucleotide sequence ID" value="XM_006821516.1"/>
</dbReference>
<keyword evidence="1" id="KW-0479">Metal-binding</keyword>
<dbReference type="Gene3D" id="3.30.160.60">
    <property type="entry name" value="Classic Zinc Finger"/>
    <property type="match status" value="1"/>
</dbReference>
<dbReference type="Gene3D" id="3.30.40.10">
    <property type="entry name" value="Zinc/RING finger domain, C3HC4 (zinc finger)"/>
    <property type="match status" value="1"/>
</dbReference>
<dbReference type="GeneID" id="102810023"/>
<dbReference type="PANTHER" id="PTHR25462">
    <property type="entry name" value="BONUS, ISOFORM C-RELATED"/>
    <property type="match status" value="1"/>
</dbReference>
<evidence type="ECO:0000259" key="6">
    <source>
        <dbReference type="PROSITE" id="PS50089"/>
    </source>
</evidence>
<keyword evidence="3" id="KW-0862">Zinc</keyword>
<dbReference type="SMART" id="SM00336">
    <property type="entry name" value="BBOX"/>
    <property type="match status" value="1"/>
</dbReference>
<dbReference type="SUPFAM" id="SSF57850">
    <property type="entry name" value="RING/U-box"/>
    <property type="match status" value="1"/>
</dbReference>
<dbReference type="InterPro" id="IPR000315">
    <property type="entry name" value="Znf_B-box"/>
</dbReference>
<accession>A0ABM0MNI8</accession>
<evidence type="ECO:0000313" key="9">
    <source>
        <dbReference type="RefSeq" id="XP_006821579.1"/>
    </source>
</evidence>
<dbReference type="Pfam" id="PF00643">
    <property type="entry name" value="zf-B_box"/>
    <property type="match status" value="1"/>
</dbReference>
<evidence type="ECO:0000259" key="7">
    <source>
        <dbReference type="PROSITE" id="PS50119"/>
    </source>
</evidence>
<dbReference type="PROSITE" id="PS50119">
    <property type="entry name" value="ZF_BBOX"/>
    <property type="match status" value="1"/>
</dbReference>
<dbReference type="InterPro" id="IPR018957">
    <property type="entry name" value="Znf_C3HC4_RING-type"/>
</dbReference>
<dbReference type="PROSITE" id="PS00518">
    <property type="entry name" value="ZF_RING_1"/>
    <property type="match status" value="1"/>
</dbReference>
<dbReference type="InterPro" id="IPR047153">
    <property type="entry name" value="TRIM45/56/19-like"/>
</dbReference>
<keyword evidence="2 4" id="KW-0863">Zinc-finger</keyword>
<dbReference type="InterPro" id="IPR001841">
    <property type="entry name" value="Znf_RING"/>
</dbReference>
<evidence type="ECO:0000256" key="3">
    <source>
        <dbReference type="ARBA" id="ARBA00022833"/>
    </source>
</evidence>
<dbReference type="PANTHER" id="PTHR25462:SF229">
    <property type="entry name" value="TRANSCRIPTION INTERMEDIARY FACTOR 1-BETA"/>
    <property type="match status" value="1"/>
</dbReference>
<keyword evidence="8" id="KW-1185">Reference proteome</keyword>
<evidence type="ECO:0000313" key="8">
    <source>
        <dbReference type="Proteomes" id="UP000694865"/>
    </source>
</evidence>
<organism evidence="8 9">
    <name type="scientific">Saccoglossus kowalevskii</name>
    <name type="common">Acorn worm</name>
    <dbReference type="NCBI Taxonomy" id="10224"/>
    <lineage>
        <taxon>Eukaryota</taxon>
        <taxon>Metazoa</taxon>
        <taxon>Hemichordata</taxon>
        <taxon>Enteropneusta</taxon>
        <taxon>Harrimaniidae</taxon>
        <taxon>Saccoglossus</taxon>
    </lineage>
</organism>
<name>A0ABM0MNI8_SACKO</name>
<dbReference type="InterPro" id="IPR013083">
    <property type="entry name" value="Znf_RING/FYVE/PHD"/>
</dbReference>
<feature type="coiled-coil region" evidence="5">
    <location>
        <begin position="222"/>
        <end position="256"/>
    </location>
</feature>
<evidence type="ECO:0000256" key="1">
    <source>
        <dbReference type="ARBA" id="ARBA00022723"/>
    </source>
</evidence>
<dbReference type="InterPro" id="IPR017907">
    <property type="entry name" value="Znf_RING_CS"/>
</dbReference>
<sequence length="367" mass="41548">MASFFPSAPPLEVDEDDFNERFLTCTICLEPYQEAPKLLPCLHSFCSNCLRSHSRGNSVFKCPVCRRDVPVPQQGVDGFPNNIYVRDLKEFLAAQPRRSAVLPASSLSAAVPIVTQRERRQNASQPKINKQVSSNFLKRTAIKLRLNFRSKTKRYCSYHAEKELKLYCETCQLIVCKKCVKIEHSDGHFIMDIHSAAESRLQKLGLLLNEAKSHIEPLQISVQTVGEEVRKLRARKEELKQDINDTFNDLAQAVETQRNVCMAKLTEAVQGKEHALNTQYSELDLGHSTVRSGCQFAHQTIQDLRESDYEIVAASNQLAARLEELVAVRGRHTAEPVDNACLSFVLNEEDIAELRQIVSRIGEVHQF</sequence>
<evidence type="ECO:0000256" key="5">
    <source>
        <dbReference type="SAM" id="Coils"/>
    </source>
</evidence>